<dbReference type="AlphaFoldDB" id="A0A4R2NU34"/>
<dbReference type="InterPro" id="IPR000683">
    <property type="entry name" value="Gfo/Idh/MocA-like_OxRdtase_N"/>
</dbReference>
<protein>
    <submittedName>
        <fullName evidence="3">Putative dehydrogenase</fullName>
    </submittedName>
</protein>
<feature type="domain" description="Gfo/Idh/MocA-like oxidoreductase N-terminal" evidence="1">
    <location>
        <begin position="15"/>
        <end position="119"/>
    </location>
</feature>
<dbReference type="SUPFAM" id="SSF51735">
    <property type="entry name" value="NAD(P)-binding Rossmann-fold domains"/>
    <property type="match status" value="1"/>
</dbReference>
<dbReference type="InterPro" id="IPR036291">
    <property type="entry name" value="NAD(P)-bd_dom_sf"/>
</dbReference>
<dbReference type="PANTHER" id="PTHR43377">
    <property type="entry name" value="BILIVERDIN REDUCTASE A"/>
    <property type="match status" value="1"/>
</dbReference>
<dbReference type="Gene3D" id="3.30.360.10">
    <property type="entry name" value="Dihydrodipicolinate Reductase, domain 2"/>
    <property type="match status" value="1"/>
</dbReference>
<dbReference type="Pfam" id="PF22725">
    <property type="entry name" value="GFO_IDH_MocA_C3"/>
    <property type="match status" value="1"/>
</dbReference>
<keyword evidence="4" id="KW-1185">Reference proteome</keyword>
<dbReference type="OrthoDB" id="9815825at2"/>
<dbReference type="GO" id="GO:0000166">
    <property type="term" value="F:nucleotide binding"/>
    <property type="evidence" value="ECO:0007669"/>
    <property type="project" value="InterPro"/>
</dbReference>
<name>A0A4R2NU34_9BACL</name>
<dbReference type="Gene3D" id="3.40.50.720">
    <property type="entry name" value="NAD(P)-binding Rossmann-like Domain"/>
    <property type="match status" value="1"/>
</dbReference>
<evidence type="ECO:0000313" key="4">
    <source>
        <dbReference type="Proteomes" id="UP000295416"/>
    </source>
</evidence>
<sequence>MINVALLSKWHVHAEDYARQAEENPNLSIQMVWDEDPVRGKQWANALGVPFEEDLNAVLSNPDIDAVIVNTPTNRHKDVILAAAENKKHIFTEKVLAFTVEDCKEIFSTIESNGVKLMLSLPRLTEDYYLYAQEAIDKGWLGKLTMIRCRLAHNGAVPPKGHSNGWLPEHFFNKEQCGGGALIDLGAHPIYLTNRLAGPATAVTARMQSTLTHEVDDNAIVLVDYESGAMGAIEASFVSSGSPFQLELYGTEGALLIEDETIRIKSSHFNDKGWVVPESLPSPLPMAINQWVEAISNNVASSITKEDMLNLTLINEAAALSVQKNTTVRLSDMK</sequence>
<gene>
    <name evidence="3" type="ORF">EV207_12119</name>
</gene>
<dbReference type="SUPFAM" id="SSF55347">
    <property type="entry name" value="Glyceraldehyde-3-phosphate dehydrogenase-like, C-terminal domain"/>
    <property type="match status" value="1"/>
</dbReference>
<dbReference type="InterPro" id="IPR051450">
    <property type="entry name" value="Gfo/Idh/MocA_Oxidoreductases"/>
</dbReference>
<dbReference type="EMBL" id="SLXK01000021">
    <property type="protein sequence ID" value="TCP25589.1"/>
    <property type="molecule type" value="Genomic_DNA"/>
</dbReference>
<evidence type="ECO:0000259" key="1">
    <source>
        <dbReference type="Pfam" id="PF01408"/>
    </source>
</evidence>
<dbReference type="Pfam" id="PF01408">
    <property type="entry name" value="GFO_IDH_MocA"/>
    <property type="match status" value="1"/>
</dbReference>
<comment type="caution">
    <text evidence="3">The sequence shown here is derived from an EMBL/GenBank/DDBJ whole genome shotgun (WGS) entry which is preliminary data.</text>
</comment>
<feature type="domain" description="GFO/IDH/MocA-like oxidoreductase" evidence="2">
    <location>
        <begin position="129"/>
        <end position="255"/>
    </location>
</feature>
<organism evidence="3 4">
    <name type="scientific">Scopulibacillus darangshiensis</name>
    <dbReference type="NCBI Taxonomy" id="442528"/>
    <lineage>
        <taxon>Bacteria</taxon>
        <taxon>Bacillati</taxon>
        <taxon>Bacillota</taxon>
        <taxon>Bacilli</taxon>
        <taxon>Bacillales</taxon>
        <taxon>Sporolactobacillaceae</taxon>
        <taxon>Scopulibacillus</taxon>
    </lineage>
</organism>
<dbReference type="PANTHER" id="PTHR43377:SF1">
    <property type="entry name" value="BILIVERDIN REDUCTASE A"/>
    <property type="match status" value="1"/>
</dbReference>
<dbReference type="InterPro" id="IPR055170">
    <property type="entry name" value="GFO_IDH_MocA-like_dom"/>
</dbReference>
<dbReference type="RefSeq" id="WP_132746753.1">
    <property type="nucleotide sequence ID" value="NZ_SLXK01000021.1"/>
</dbReference>
<evidence type="ECO:0000259" key="2">
    <source>
        <dbReference type="Pfam" id="PF22725"/>
    </source>
</evidence>
<evidence type="ECO:0000313" key="3">
    <source>
        <dbReference type="EMBL" id="TCP25589.1"/>
    </source>
</evidence>
<accession>A0A4R2NU34</accession>
<reference evidence="3 4" key="1">
    <citation type="submission" date="2019-03" db="EMBL/GenBank/DDBJ databases">
        <title>Genomic Encyclopedia of Type Strains, Phase IV (KMG-IV): sequencing the most valuable type-strain genomes for metagenomic binning, comparative biology and taxonomic classification.</title>
        <authorList>
            <person name="Goeker M."/>
        </authorList>
    </citation>
    <scope>NUCLEOTIDE SEQUENCE [LARGE SCALE GENOMIC DNA]</scope>
    <source>
        <strain evidence="3 4">DSM 19377</strain>
    </source>
</reference>
<proteinExistence type="predicted"/>
<dbReference type="Proteomes" id="UP000295416">
    <property type="component" value="Unassembled WGS sequence"/>
</dbReference>